<feature type="compositionally biased region" description="Pro residues" evidence="1">
    <location>
        <begin position="533"/>
        <end position="543"/>
    </location>
</feature>
<dbReference type="STRING" id="13706.A0A1X2H617"/>
<dbReference type="InParanoid" id="A0A1X2H617"/>
<feature type="compositionally biased region" description="Low complexity" evidence="1">
    <location>
        <begin position="549"/>
        <end position="561"/>
    </location>
</feature>
<dbReference type="AlphaFoldDB" id="A0A1X2H617"/>
<feature type="compositionally biased region" description="Polar residues" evidence="1">
    <location>
        <begin position="291"/>
        <end position="302"/>
    </location>
</feature>
<evidence type="ECO:0000313" key="2">
    <source>
        <dbReference type="EMBL" id="ORY93890.1"/>
    </source>
</evidence>
<feature type="compositionally biased region" description="Pro residues" evidence="1">
    <location>
        <begin position="461"/>
        <end position="509"/>
    </location>
</feature>
<evidence type="ECO:0000256" key="1">
    <source>
        <dbReference type="SAM" id="MobiDB-lite"/>
    </source>
</evidence>
<feature type="region of interest" description="Disordered" evidence="1">
    <location>
        <begin position="1"/>
        <end position="30"/>
    </location>
</feature>
<feature type="region of interest" description="Disordered" evidence="1">
    <location>
        <begin position="270"/>
        <end position="346"/>
    </location>
</feature>
<gene>
    <name evidence="2" type="ORF">BCR43DRAFT_526319</name>
</gene>
<comment type="caution">
    <text evidence="2">The sequence shown here is derived from an EMBL/GenBank/DDBJ whole genome shotgun (WGS) entry which is preliminary data.</text>
</comment>
<feature type="compositionally biased region" description="Pro residues" evidence="1">
    <location>
        <begin position="442"/>
        <end position="452"/>
    </location>
</feature>
<proteinExistence type="predicted"/>
<feature type="region of interest" description="Disordered" evidence="1">
    <location>
        <begin position="122"/>
        <end position="146"/>
    </location>
</feature>
<feature type="compositionally biased region" description="Low complexity" evidence="1">
    <location>
        <begin position="510"/>
        <end position="519"/>
    </location>
</feature>
<feature type="compositionally biased region" description="Low complexity" evidence="1">
    <location>
        <begin position="314"/>
        <end position="324"/>
    </location>
</feature>
<dbReference type="EMBL" id="MCGN01000008">
    <property type="protein sequence ID" value="ORY93890.1"/>
    <property type="molecule type" value="Genomic_DNA"/>
</dbReference>
<sequence>MASSDMEISSSDEEERILVNESSPPVAQVITPGQVNRALMRSGHHFERPQLPFAAERVVIDLGSESDEANTPAALRYGPFPQGYVSPRPQPRPARATTPLMQEHELKIARLKRDIALREKKAAEQALRMRRENSSSPLSSANAASPTTQLNVAATIAKATATVVDSAPDSITSAVLESASSTNTAAPLMPLTPTPTPSSQSVRATPAQPNLQDKRGAKRPASPPPSEHERGDFEKTLRAIQHEINKNKKALAAASNNANRPLVSSFGELSFREGNSSSTSHHTQRRPSLPSAPQTSAPTATETVVIDDDDTSMDSDTSSVSPDSPSDDEYMTAPESPDPEETRLRQELIELHARREGIDKLAGWTRRKKTHFETAALGVKAKLSLCVPPAKKQKLVSSTTSGASRPQLRSSSGSISAPTTPSQDEPPRPKKEELRSARPALATPPPSSPAPFRPALRNPQRPSPLPSAPPMPRAVRPPPPPPPAPPVAISPVRPLPPRSAIPVAAPRPAPAVSTRPPVTSKQPRTESAWSRPAPEPQPAAPAPPRRKPNAQARPAPTPASRPARRERVASPPIPFGGVPDQLLGDDDFGSFLGRLEEFLRFRLPATDTVVAFPKNRPEMCVQRLMTVEDVTLVMNDVLLTPVIDKSQEEQKTAKFESVLYHVQRQPENLEAPMSRIIQKINRALPAEADFASGMASGAVQGLQETQNIVKEEIEAAGRQSTNELLPAVFSELQMHLNKEGLFASLQYNKYSADAHWFVVRADVGRIPAAEDYVKSVLSYAMRDSQIDRIKASNLALELFLRMMRFEGLGPTMRLLTDDSQLVSFNAVAPFNIDQFSSRVYLTYQDTYTLWMSILFHQLSSQTPDTLSLEWFDILVTHGRAPRPSERKLITIDWETVTLEPHEQLFAVNVLVSMLKHFYRATRAAHEGEAVRPLLVATWRTFVNLLQHLPCYRASGTLALIRPCLRMPDMPTETADLVLQLETRMNSGEVEASIQRLYAPMRLSYQLYLAYRSAHVLQLGPGSNYMDAARRVTQPLSLLYDIHLRGFETVEEVWHLSLHSLGLFQSDSLDALRAGKAVNHQVYLTCAFAWINTLFLTQLRLWEEARLDRPHIVQTLTGQVHMICREARNHVTSNEGRRLVTHYATSLPSMS</sequence>
<feature type="region of interest" description="Disordered" evidence="1">
    <location>
        <begin position="68"/>
        <end position="102"/>
    </location>
</feature>
<feature type="compositionally biased region" description="Basic and acidic residues" evidence="1">
    <location>
        <begin position="122"/>
        <end position="133"/>
    </location>
</feature>
<name>A0A1X2H617_SYNRA</name>
<reference evidence="2 3" key="1">
    <citation type="submission" date="2016-07" db="EMBL/GenBank/DDBJ databases">
        <title>Pervasive Adenine N6-methylation of Active Genes in Fungi.</title>
        <authorList>
            <consortium name="DOE Joint Genome Institute"/>
            <person name="Mondo S.J."/>
            <person name="Dannebaum R.O."/>
            <person name="Kuo R.C."/>
            <person name="Labutti K."/>
            <person name="Haridas S."/>
            <person name="Kuo A."/>
            <person name="Salamov A."/>
            <person name="Ahrendt S.R."/>
            <person name="Lipzen A."/>
            <person name="Sullivan W."/>
            <person name="Andreopoulos W.B."/>
            <person name="Clum A."/>
            <person name="Lindquist E."/>
            <person name="Daum C."/>
            <person name="Ramamoorthy G.K."/>
            <person name="Gryganskyi A."/>
            <person name="Culley D."/>
            <person name="Magnuson J.K."/>
            <person name="James T.Y."/>
            <person name="O'Malley M.A."/>
            <person name="Stajich J.E."/>
            <person name="Spatafora J.W."/>
            <person name="Visel A."/>
            <person name="Grigoriev I.V."/>
        </authorList>
    </citation>
    <scope>NUCLEOTIDE SEQUENCE [LARGE SCALE GENOMIC DNA]</scope>
    <source>
        <strain evidence="2 3">NRRL 2496</strain>
    </source>
</reference>
<evidence type="ECO:0000313" key="3">
    <source>
        <dbReference type="Proteomes" id="UP000242180"/>
    </source>
</evidence>
<feature type="region of interest" description="Disordered" evidence="1">
    <location>
        <begin position="181"/>
        <end position="233"/>
    </location>
</feature>
<protein>
    <submittedName>
        <fullName evidence="2">Uncharacterized protein</fullName>
    </submittedName>
</protein>
<feature type="compositionally biased region" description="Basic and acidic residues" evidence="1">
    <location>
        <begin position="425"/>
        <end position="436"/>
    </location>
</feature>
<feature type="compositionally biased region" description="Polar residues" evidence="1">
    <location>
        <begin position="395"/>
        <end position="423"/>
    </location>
</feature>
<feature type="compositionally biased region" description="Low complexity" evidence="1">
    <location>
        <begin position="134"/>
        <end position="146"/>
    </location>
</feature>
<dbReference type="Proteomes" id="UP000242180">
    <property type="component" value="Unassembled WGS sequence"/>
</dbReference>
<accession>A0A1X2H617</accession>
<feature type="compositionally biased region" description="Polar residues" evidence="1">
    <location>
        <begin position="198"/>
        <end position="211"/>
    </location>
</feature>
<organism evidence="2 3">
    <name type="scientific">Syncephalastrum racemosum</name>
    <name type="common">Filamentous fungus</name>
    <dbReference type="NCBI Taxonomy" id="13706"/>
    <lineage>
        <taxon>Eukaryota</taxon>
        <taxon>Fungi</taxon>
        <taxon>Fungi incertae sedis</taxon>
        <taxon>Mucoromycota</taxon>
        <taxon>Mucoromycotina</taxon>
        <taxon>Mucoromycetes</taxon>
        <taxon>Mucorales</taxon>
        <taxon>Syncephalastraceae</taxon>
        <taxon>Syncephalastrum</taxon>
    </lineage>
</organism>
<keyword evidence="3" id="KW-1185">Reference proteome</keyword>
<feature type="region of interest" description="Disordered" evidence="1">
    <location>
        <begin position="385"/>
        <end position="581"/>
    </location>
</feature>